<feature type="compositionally biased region" description="Polar residues" evidence="1">
    <location>
        <begin position="234"/>
        <end position="254"/>
    </location>
</feature>
<proteinExistence type="predicted"/>
<gene>
    <name evidence="3" type="ORF">JCGZ_07160</name>
</gene>
<evidence type="ECO:0000313" key="4">
    <source>
        <dbReference type="Proteomes" id="UP000027138"/>
    </source>
</evidence>
<feature type="domain" description="C2 NT-type" evidence="2">
    <location>
        <begin position="5"/>
        <end position="173"/>
    </location>
</feature>
<feature type="region of interest" description="Disordered" evidence="1">
    <location>
        <begin position="210"/>
        <end position="254"/>
    </location>
</feature>
<organism evidence="3 4">
    <name type="scientific">Jatropha curcas</name>
    <name type="common">Barbados nut</name>
    <dbReference type="NCBI Taxonomy" id="180498"/>
    <lineage>
        <taxon>Eukaryota</taxon>
        <taxon>Viridiplantae</taxon>
        <taxon>Streptophyta</taxon>
        <taxon>Embryophyta</taxon>
        <taxon>Tracheophyta</taxon>
        <taxon>Spermatophyta</taxon>
        <taxon>Magnoliopsida</taxon>
        <taxon>eudicotyledons</taxon>
        <taxon>Gunneridae</taxon>
        <taxon>Pentapetalae</taxon>
        <taxon>rosids</taxon>
        <taxon>fabids</taxon>
        <taxon>Malpighiales</taxon>
        <taxon>Euphorbiaceae</taxon>
        <taxon>Crotonoideae</taxon>
        <taxon>Jatropheae</taxon>
        <taxon>Jatropha</taxon>
    </lineage>
</organism>
<dbReference type="OrthoDB" id="733571at2759"/>
<evidence type="ECO:0000256" key="1">
    <source>
        <dbReference type="SAM" id="MobiDB-lite"/>
    </source>
</evidence>
<dbReference type="STRING" id="180498.A0A067KP58"/>
<dbReference type="AlphaFoldDB" id="A0A067KP58"/>
<protein>
    <recommendedName>
        <fullName evidence="2">C2 NT-type domain-containing protein</fullName>
    </recommendedName>
</protein>
<evidence type="ECO:0000313" key="3">
    <source>
        <dbReference type="EMBL" id="KDP33589.1"/>
    </source>
</evidence>
<dbReference type="EMBL" id="KK914539">
    <property type="protein sequence ID" value="KDP33589.1"/>
    <property type="molecule type" value="Genomic_DNA"/>
</dbReference>
<dbReference type="PANTHER" id="PTHR31182:SF17">
    <property type="entry name" value="EEIG1_EHBP1 PROTEIN AMINO-TERMINAL DOMAIN PROTEIN"/>
    <property type="match status" value="1"/>
</dbReference>
<keyword evidence="4" id="KW-1185">Reference proteome</keyword>
<dbReference type="KEGG" id="jcu:105637633"/>
<dbReference type="InterPro" id="IPR019448">
    <property type="entry name" value="NT-C2"/>
</dbReference>
<sequence>MKKLSSWLPGSTKKLHVKVKPLKLEGVVIGEETEDIGKERIVAVEMEWKGPKSRLVPFYRVTKWPKNYSSHKFLKKGGEPIEWNEEFENICNFSIASKDDTKSFGSWAVSFKVIYGEDAKSKTKMKAVGQASLNMGELGSSTDSEIEKKLPIALQIDGVVSKATLSICVSFPEARNSTEPAADGIVQNSTEFDNKEGIFSSGNCGTTYAKNIDKEDTDSSSDSNESTQSISDGLSGNESITTSENANNADIGESGSSLRAWTQRNSSLRSKLSLWAKQRRFLVLSRRRKPQKDDNCIASREDWEKKELVSRDGQAKLKANVFFASFDQRSQKAAGESACSTLVTVIAHWLQTNKEYMPTKSQFDSLIAEGSSEWQKLCNDEAYMNSFPDNHFDLETVLKADLRPLSILHNKSFTAIFNPEKFENLKGAMSFDDIWEDISSITEEYDHKVYIVSWNDHFFVLKADLDAYYIIDSLGERLFEGCNQAYILKFDESTIMYEKVRKEIDSEEQTAAEKGKDEQDTQEIICKGKECCKEFIKRFLAAIPLKELEEEEKKRKVSTFSLLQRLQIDFHYSSSSSSSSMTSPTSSCFSSGE</sequence>
<evidence type="ECO:0000259" key="2">
    <source>
        <dbReference type="PROSITE" id="PS51840"/>
    </source>
</evidence>
<dbReference type="PANTHER" id="PTHR31182">
    <property type="entry name" value="C2 NT-TYPE DOMAIN-CONTAINING PROTEIN"/>
    <property type="match status" value="1"/>
</dbReference>
<dbReference type="PROSITE" id="PS51840">
    <property type="entry name" value="C2_NT"/>
    <property type="match status" value="1"/>
</dbReference>
<feature type="compositionally biased region" description="Low complexity" evidence="1">
    <location>
        <begin position="573"/>
        <end position="593"/>
    </location>
</feature>
<feature type="compositionally biased region" description="Low complexity" evidence="1">
    <location>
        <begin position="220"/>
        <end position="232"/>
    </location>
</feature>
<reference evidence="3 4" key="1">
    <citation type="journal article" date="2014" name="PLoS ONE">
        <title>Global Analysis of Gene Expression Profiles in Physic Nut (Jatropha curcas L.) Seedlings Exposed to Salt Stress.</title>
        <authorList>
            <person name="Zhang L."/>
            <person name="Zhang C."/>
            <person name="Wu P."/>
            <person name="Chen Y."/>
            <person name="Li M."/>
            <person name="Jiang H."/>
            <person name="Wu G."/>
        </authorList>
    </citation>
    <scope>NUCLEOTIDE SEQUENCE [LARGE SCALE GENOMIC DNA]</scope>
    <source>
        <strain evidence="4">cv. GZQX0401</strain>
        <tissue evidence="3">Young leaves</tissue>
    </source>
</reference>
<name>A0A067KP58_JATCU</name>
<feature type="region of interest" description="Disordered" evidence="1">
    <location>
        <begin position="572"/>
        <end position="593"/>
    </location>
</feature>
<accession>A0A067KP58</accession>
<dbReference type="Proteomes" id="UP000027138">
    <property type="component" value="Unassembled WGS sequence"/>
</dbReference>